<protein>
    <recommendedName>
        <fullName evidence="5">Ferrochelatase</fullName>
    </recommendedName>
</protein>
<proteinExistence type="predicted"/>
<keyword evidence="2" id="KW-0732">Signal</keyword>
<reference evidence="3 4" key="1">
    <citation type="submission" date="2019-06" db="EMBL/GenBank/DDBJ databases">
        <title>Paenimaribius caenipelagi gen. nov., sp. nov., isolated from a tidal flat.</title>
        <authorList>
            <person name="Yoon J.-H."/>
        </authorList>
    </citation>
    <scope>NUCLEOTIDE SEQUENCE [LARGE SCALE GENOMIC DNA]</scope>
    <source>
        <strain evidence="3 4">JBTF-M29</strain>
    </source>
</reference>
<dbReference type="RefSeq" id="WP_142833963.1">
    <property type="nucleotide sequence ID" value="NZ_VFSV01000008.1"/>
</dbReference>
<keyword evidence="4" id="KW-1185">Reference proteome</keyword>
<dbReference type="AlphaFoldDB" id="A0A547Q6G3"/>
<feature type="transmembrane region" description="Helical" evidence="1">
    <location>
        <begin position="43"/>
        <end position="61"/>
    </location>
</feature>
<keyword evidence="1" id="KW-0812">Transmembrane</keyword>
<accession>A0A547Q6G3</accession>
<evidence type="ECO:0000256" key="2">
    <source>
        <dbReference type="SAM" id="SignalP"/>
    </source>
</evidence>
<keyword evidence="1" id="KW-0472">Membrane</keyword>
<evidence type="ECO:0008006" key="5">
    <source>
        <dbReference type="Google" id="ProtNLM"/>
    </source>
</evidence>
<evidence type="ECO:0000313" key="4">
    <source>
        <dbReference type="Proteomes" id="UP000318590"/>
    </source>
</evidence>
<sequence length="62" mass="5978">MKKIALAAALTVAATGAFAGGYVEPAPVAEPVVVVEENTSSSSATIPLLVLAVIAAVAVAAD</sequence>
<feature type="chain" id="PRO_5021755747" description="Ferrochelatase" evidence="2">
    <location>
        <begin position="20"/>
        <end position="62"/>
    </location>
</feature>
<organism evidence="3 4">
    <name type="scientific">Palleronia caenipelagi</name>
    <dbReference type="NCBI Taxonomy" id="2489174"/>
    <lineage>
        <taxon>Bacteria</taxon>
        <taxon>Pseudomonadati</taxon>
        <taxon>Pseudomonadota</taxon>
        <taxon>Alphaproteobacteria</taxon>
        <taxon>Rhodobacterales</taxon>
        <taxon>Roseobacteraceae</taxon>
        <taxon>Palleronia</taxon>
    </lineage>
</organism>
<gene>
    <name evidence="3" type="ORF">FEV53_06260</name>
</gene>
<dbReference type="EMBL" id="VFSV01000008">
    <property type="protein sequence ID" value="TRD21975.1"/>
    <property type="molecule type" value="Genomic_DNA"/>
</dbReference>
<evidence type="ECO:0000256" key="1">
    <source>
        <dbReference type="SAM" id="Phobius"/>
    </source>
</evidence>
<comment type="caution">
    <text evidence="3">The sequence shown here is derived from an EMBL/GenBank/DDBJ whole genome shotgun (WGS) entry which is preliminary data.</text>
</comment>
<keyword evidence="1" id="KW-1133">Transmembrane helix</keyword>
<name>A0A547Q6G3_9RHOB</name>
<feature type="signal peptide" evidence="2">
    <location>
        <begin position="1"/>
        <end position="19"/>
    </location>
</feature>
<dbReference type="Proteomes" id="UP000318590">
    <property type="component" value="Unassembled WGS sequence"/>
</dbReference>
<evidence type="ECO:0000313" key="3">
    <source>
        <dbReference type="EMBL" id="TRD21975.1"/>
    </source>
</evidence>